<evidence type="ECO:0000313" key="1">
    <source>
        <dbReference type="EMBL" id="TWF52073.1"/>
    </source>
</evidence>
<comment type="caution">
    <text evidence="1">The sequence shown here is derived from an EMBL/GenBank/DDBJ whole genome shotgun (WGS) entry which is preliminary data.</text>
</comment>
<name>A0A561QNW8_9HYPH</name>
<protein>
    <submittedName>
        <fullName evidence="1">Uncharacterized protein</fullName>
    </submittedName>
</protein>
<proteinExistence type="predicted"/>
<sequence length="74" mass="7705">MAAYLGESRAEVNSATMLAGEIEKARHGRAFRDRDVMADQAACGTSFGAPGFFSSMTATAAIMQATPAICRAGM</sequence>
<accession>A0A561QNW8</accession>
<evidence type="ECO:0000313" key="2">
    <source>
        <dbReference type="Proteomes" id="UP000320653"/>
    </source>
</evidence>
<dbReference type="EMBL" id="VIWP01000005">
    <property type="protein sequence ID" value="TWF52073.1"/>
    <property type="molecule type" value="Genomic_DNA"/>
</dbReference>
<dbReference type="AlphaFoldDB" id="A0A561QNW8"/>
<reference evidence="1 2" key="1">
    <citation type="submission" date="2019-06" db="EMBL/GenBank/DDBJ databases">
        <title>Sorghum-associated microbial communities from plants grown in Nebraska, USA.</title>
        <authorList>
            <person name="Schachtman D."/>
        </authorList>
    </citation>
    <scope>NUCLEOTIDE SEQUENCE [LARGE SCALE GENOMIC DNA]</scope>
    <source>
        <strain evidence="1 2">1225</strain>
    </source>
</reference>
<keyword evidence="2" id="KW-1185">Reference proteome</keyword>
<dbReference type="Proteomes" id="UP000320653">
    <property type="component" value="Unassembled WGS sequence"/>
</dbReference>
<organism evidence="1 2">
    <name type="scientific">Neorhizobium alkalisoli</name>
    <dbReference type="NCBI Taxonomy" id="528178"/>
    <lineage>
        <taxon>Bacteria</taxon>
        <taxon>Pseudomonadati</taxon>
        <taxon>Pseudomonadota</taxon>
        <taxon>Alphaproteobacteria</taxon>
        <taxon>Hyphomicrobiales</taxon>
        <taxon>Rhizobiaceae</taxon>
        <taxon>Rhizobium/Agrobacterium group</taxon>
        <taxon>Neorhizobium</taxon>
    </lineage>
</organism>
<gene>
    <name evidence="1" type="ORF">FHW37_105172</name>
</gene>